<name>A0A2T3W3G6_9DEIO</name>
<protein>
    <submittedName>
        <fullName evidence="1">Uncharacterized protein</fullName>
    </submittedName>
</protein>
<dbReference type="OrthoDB" id="9906205at2"/>
<evidence type="ECO:0000313" key="1">
    <source>
        <dbReference type="EMBL" id="PTA66417.1"/>
    </source>
</evidence>
<dbReference type="AlphaFoldDB" id="A0A2T3W3G6"/>
<dbReference type="RefSeq" id="WP_107139519.1">
    <property type="nucleotide sequence ID" value="NZ_PYSV01000033.1"/>
</dbReference>
<dbReference type="Proteomes" id="UP000240317">
    <property type="component" value="Unassembled WGS sequence"/>
</dbReference>
<proteinExistence type="predicted"/>
<comment type="caution">
    <text evidence="1">The sequence shown here is derived from an EMBL/GenBank/DDBJ whole genome shotgun (WGS) entry which is preliminary data.</text>
</comment>
<gene>
    <name evidence="1" type="ORF">C8263_18040</name>
</gene>
<organism evidence="1 2">
    <name type="scientific">Deinococcus arcticus</name>
    <dbReference type="NCBI Taxonomy" id="2136176"/>
    <lineage>
        <taxon>Bacteria</taxon>
        <taxon>Thermotogati</taxon>
        <taxon>Deinococcota</taxon>
        <taxon>Deinococci</taxon>
        <taxon>Deinococcales</taxon>
        <taxon>Deinococcaceae</taxon>
        <taxon>Deinococcus</taxon>
    </lineage>
</organism>
<accession>A0A2T3W3G6</accession>
<dbReference type="EMBL" id="PYSV01000033">
    <property type="protein sequence ID" value="PTA66417.1"/>
    <property type="molecule type" value="Genomic_DNA"/>
</dbReference>
<sequence length="223" mass="24715">MKHSAVIWQTRADITGIIQRKGLNYPDESPEVQIYLCEHDLVEDQDSYFPADFYALAQTLTPPFYGVTYLQNIWGEDCLPASLLVPLFNLKSLEVLRQQAPGMFHEYPVFVMELPMGFRLPSARAMMAHPDVKVAADGYAVINPAQHLHRTVARARLTEDVITLESEQAIPPLFRSGDALYVRDDVKRACEAAGLSGLEFNAALGLSELTTPENAITLAPPGT</sequence>
<reference evidence="1 2" key="1">
    <citation type="submission" date="2018-03" db="EMBL/GenBank/DDBJ databases">
        <title>Draft genome of Deinococcus sp. OD32.</title>
        <authorList>
            <person name="Wang X.-P."/>
            <person name="Du Z.-J."/>
        </authorList>
    </citation>
    <scope>NUCLEOTIDE SEQUENCE [LARGE SCALE GENOMIC DNA]</scope>
    <source>
        <strain evidence="1 2">OD32</strain>
    </source>
</reference>
<evidence type="ECO:0000313" key="2">
    <source>
        <dbReference type="Proteomes" id="UP000240317"/>
    </source>
</evidence>
<keyword evidence="2" id="KW-1185">Reference proteome</keyword>